<evidence type="ECO:0000259" key="8">
    <source>
        <dbReference type="Pfam" id="PF02503"/>
    </source>
</evidence>
<dbReference type="CDD" id="cd09165">
    <property type="entry name" value="PLDc_PaPPK1_C1_like"/>
    <property type="match status" value="1"/>
</dbReference>
<dbReference type="NCBIfam" id="NF003918">
    <property type="entry name" value="PRK05443.1-2"/>
    <property type="match status" value="1"/>
</dbReference>
<feature type="binding site" evidence="6">
    <location>
        <position position="598"/>
    </location>
    <ligand>
        <name>ATP</name>
        <dbReference type="ChEBI" id="CHEBI:30616"/>
    </ligand>
</feature>
<feature type="binding site" evidence="6">
    <location>
        <position position="570"/>
    </location>
    <ligand>
        <name>ATP</name>
        <dbReference type="ChEBI" id="CHEBI:30616"/>
    </ligand>
</feature>
<dbReference type="NCBIfam" id="TIGR03705">
    <property type="entry name" value="poly_P_kin"/>
    <property type="match status" value="1"/>
</dbReference>
<evidence type="ECO:0000256" key="2">
    <source>
        <dbReference type="ARBA" id="ARBA00022679"/>
    </source>
</evidence>
<dbReference type="OrthoDB" id="9761456at2"/>
<dbReference type="GO" id="GO:0005524">
    <property type="term" value="F:ATP binding"/>
    <property type="evidence" value="ECO:0007669"/>
    <property type="project" value="UniProtKB-KW"/>
</dbReference>
<dbReference type="Proteomes" id="UP000321412">
    <property type="component" value="Unassembled WGS sequence"/>
</dbReference>
<dbReference type="SUPFAM" id="SSF143724">
    <property type="entry name" value="PHP14-like"/>
    <property type="match status" value="1"/>
</dbReference>
<comment type="cofactor">
    <cofactor evidence="6">
        <name>Mg(2+)</name>
        <dbReference type="ChEBI" id="CHEBI:18420"/>
    </cofactor>
</comment>
<feature type="binding site" evidence="6">
    <location>
        <position position="411"/>
    </location>
    <ligand>
        <name>Mg(2+)</name>
        <dbReference type="ChEBI" id="CHEBI:18420"/>
    </ligand>
</feature>
<dbReference type="GO" id="GO:0006799">
    <property type="term" value="P:polyphosphate biosynthetic process"/>
    <property type="evidence" value="ECO:0007669"/>
    <property type="project" value="UniProtKB-UniRule"/>
</dbReference>
<dbReference type="PANTHER" id="PTHR30218">
    <property type="entry name" value="POLYPHOSPHATE KINASE"/>
    <property type="match status" value="1"/>
</dbReference>
<evidence type="ECO:0000256" key="3">
    <source>
        <dbReference type="ARBA" id="ARBA00022741"/>
    </source>
</evidence>
<dbReference type="Gene3D" id="3.30.1840.10">
    <property type="entry name" value="Polyphosphate kinase middle domain"/>
    <property type="match status" value="1"/>
</dbReference>
<keyword evidence="6" id="KW-0479">Metal-binding</keyword>
<dbReference type="Pfam" id="PF13089">
    <property type="entry name" value="PP_kinase_N"/>
    <property type="match status" value="1"/>
</dbReference>
<dbReference type="Pfam" id="PF13090">
    <property type="entry name" value="PP_kinase_C"/>
    <property type="match status" value="1"/>
</dbReference>
<dbReference type="HAMAP" id="MF_00347">
    <property type="entry name" value="Polyphosphate_kinase"/>
    <property type="match status" value="1"/>
</dbReference>
<dbReference type="SUPFAM" id="SSF56024">
    <property type="entry name" value="Phospholipase D/nuclease"/>
    <property type="match status" value="2"/>
</dbReference>
<dbReference type="RefSeq" id="WP_146981495.1">
    <property type="nucleotide sequence ID" value="NZ_VOSM01000004.1"/>
</dbReference>
<sequence>MARQTSLRDPSLFLNRELNWLAFNERVFALAEDERVPLLERLKFLCISSTNLDEFFEIRVARLKHEIQVDTEIVGPDGMRPRQVLTQIGQRCSAFVEAQYRLLNEVLIPGLEQEGVRFLKRTSWSARQRAWVERYFQDEVLPVLSPMGIDPSHPFPRVVNKSLNFVVSLEGKDAFGRQSRMAVVPAPRSLPRLIQVPREVSGGAHDYVFLSSVIHAHVDELFAGMTVTGCYQFRITRNSELYVDEEEVEDLMIAVEDELYARNYGEAVRLEVADNCPMEVARFLLEQTDLTEADLYQVNGPVNLNRLMMIPADLERADLKYPGFMPAPPPVAMRQGDIFEAIGQKTVLLHHPYQSFFPVLEFIRQAAADPNVLAIKQTLYRSDPESPIPQALAEAARAGKEVTAVVELRARFDEAFNIAIANRLQDAGAHVLYGVMGHKTHAKMALVVRREAGGLKRYVHLSTGNYNPRTARLYTDFGLMTADEAITADAHRVFQQLTGLGKALKLKKLVQAPFHLHKRLLRLIRNEIKQVEAGGEGLIRAKMNQLTEPRLIRELYKASQAGVKVELVVRGICCLRPGVPGVSENIRVRSILGRFLEHSRVYYFHNAGEPKVYLASADWMQRNMFRRIEVAFPIEDEAQRARVIEEGLDVHFRDNLNAWELQADGSYRRVEAGEEEKIVVSQQSLLKSLTEA</sequence>
<comment type="similarity">
    <text evidence="6 7">Belongs to the polyphosphate kinase 1 (PPK1) family.</text>
</comment>
<dbReference type="PANTHER" id="PTHR30218:SF0">
    <property type="entry name" value="POLYPHOSPHATE KINASE"/>
    <property type="match status" value="1"/>
</dbReference>
<dbReference type="NCBIfam" id="NF003917">
    <property type="entry name" value="PRK05443.1-1"/>
    <property type="match status" value="1"/>
</dbReference>
<dbReference type="Pfam" id="PF17941">
    <property type="entry name" value="PP_kinase_C_1"/>
    <property type="match status" value="1"/>
</dbReference>
<organism evidence="12 13">
    <name type="scientific">Lujinxingia vulgaris</name>
    <dbReference type="NCBI Taxonomy" id="2600176"/>
    <lineage>
        <taxon>Bacteria</taxon>
        <taxon>Deltaproteobacteria</taxon>
        <taxon>Bradymonadales</taxon>
        <taxon>Lujinxingiaceae</taxon>
        <taxon>Lujinxingia</taxon>
    </lineage>
</organism>
<feature type="active site" description="Phosphohistidine intermediate" evidence="6">
    <location>
        <position position="441"/>
    </location>
</feature>
<gene>
    <name evidence="12" type="primary">ppk1</name>
    <name evidence="6" type="synonym">ppk</name>
    <name evidence="12" type="ORF">FRC98_11195</name>
</gene>
<reference evidence="12 13" key="1">
    <citation type="submission" date="2019-08" db="EMBL/GenBank/DDBJ databases">
        <title>Bradymonadales sp. TMQ4.</title>
        <authorList>
            <person name="Liang Q."/>
        </authorList>
    </citation>
    <scope>NUCLEOTIDE SEQUENCE [LARGE SCALE GENOMIC DNA]</scope>
    <source>
        <strain evidence="12 13">TMQ4</strain>
    </source>
</reference>
<evidence type="ECO:0000256" key="1">
    <source>
        <dbReference type="ARBA" id="ARBA00022553"/>
    </source>
</evidence>
<evidence type="ECO:0000256" key="4">
    <source>
        <dbReference type="ARBA" id="ARBA00022777"/>
    </source>
</evidence>
<comment type="function">
    <text evidence="6 7">Catalyzes the reversible transfer of the terminal phosphate of ATP to form a long-chain polyphosphate (polyP).</text>
</comment>
<evidence type="ECO:0000259" key="9">
    <source>
        <dbReference type="Pfam" id="PF13089"/>
    </source>
</evidence>
<dbReference type="PIRSF" id="PIRSF015589">
    <property type="entry name" value="PP_kinase"/>
    <property type="match status" value="1"/>
</dbReference>
<protein>
    <recommendedName>
        <fullName evidence="6 7">Polyphosphate kinase</fullName>
        <ecNumber evidence="6 7">2.7.4.1</ecNumber>
    </recommendedName>
    <alternativeName>
        <fullName evidence="6">ATP-polyphosphate phosphotransferase</fullName>
    </alternativeName>
    <alternativeName>
        <fullName evidence="6">Polyphosphoric acid kinase</fullName>
    </alternativeName>
</protein>
<keyword evidence="2 6" id="KW-0808">Transferase</keyword>
<keyword evidence="4 6" id="KW-0418">Kinase</keyword>
<dbReference type="InterPro" id="IPR025200">
    <property type="entry name" value="PPK_C_dom2"/>
</dbReference>
<comment type="caution">
    <text evidence="12">The sequence shown here is derived from an EMBL/GenBank/DDBJ whole genome shotgun (WGS) entry which is preliminary data.</text>
</comment>
<dbReference type="InterPro" id="IPR003414">
    <property type="entry name" value="PP_kinase"/>
</dbReference>
<dbReference type="InterPro" id="IPR041108">
    <property type="entry name" value="PP_kinase_C_1"/>
</dbReference>
<dbReference type="GO" id="GO:0009358">
    <property type="term" value="C:polyphosphate kinase complex"/>
    <property type="evidence" value="ECO:0007669"/>
    <property type="project" value="InterPro"/>
</dbReference>
<dbReference type="Pfam" id="PF02503">
    <property type="entry name" value="PP_kinase"/>
    <property type="match status" value="1"/>
</dbReference>
<comment type="catalytic activity">
    <reaction evidence="6 7">
        <text>[phosphate](n) + ATP = [phosphate](n+1) + ADP</text>
        <dbReference type="Rhea" id="RHEA:19573"/>
        <dbReference type="Rhea" id="RHEA-COMP:9859"/>
        <dbReference type="Rhea" id="RHEA-COMP:14280"/>
        <dbReference type="ChEBI" id="CHEBI:16838"/>
        <dbReference type="ChEBI" id="CHEBI:30616"/>
        <dbReference type="ChEBI" id="CHEBI:456216"/>
        <dbReference type="EC" id="2.7.4.1"/>
    </reaction>
</comment>
<dbReference type="EC" id="2.7.4.1" evidence="6 7"/>
<dbReference type="InterPro" id="IPR025198">
    <property type="entry name" value="PPK_N_dom"/>
</dbReference>
<proteinExistence type="inferred from homology"/>
<dbReference type="Gene3D" id="1.20.58.310">
    <property type="entry name" value="Polyphosphate kinase N-terminal domain"/>
    <property type="match status" value="1"/>
</dbReference>
<evidence type="ECO:0000313" key="13">
    <source>
        <dbReference type="Proteomes" id="UP000321412"/>
    </source>
</evidence>
<feature type="domain" description="Polyphosphate kinase N-terminal" evidence="9">
    <location>
        <begin position="13"/>
        <end position="118"/>
    </location>
</feature>
<feature type="domain" description="Polyphosphate kinase C-terminal" evidence="11">
    <location>
        <begin position="337"/>
        <end position="500"/>
    </location>
</feature>
<dbReference type="GO" id="GO:0008976">
    <property type="term" value="F:polyphosphate kinase activity"/>
    <property type="evidence" value="ECO:0007669"/>
    <property type="project" value="UniProtKB-UniRule"/>
</dbReference>
<comment type="PTM">
    <text evidence="6 7">An intermediate of this reaction is the autophosphorylated ppk in which a phosphate is covalently linked to a histidine residue through a N-P bond.</text>
</comment>
<keyword evidence="1 6" id="KW-0597">Phosphoprotein</keyword>
<dbReference type="SUPFAM" id="SSF140356">
    <property type="entry name" value="PPK N-terminal domain-like"/>
    <property type="match status" value="1"/>
</dbReference>
<keyword evidence="5 6" id="KW-0067">ATP-binding</keyword>
<keyword evidence="3 6" id="KW-0547">Nucleotide-binding</keyword>
<accession>A0A5C6XGP6</accession>
<dbReference type="Gene3D" id="3.30.870.10">
    <property type="entry name" value="Endonuclease Chain A"/>
    <property type="match status" value="2"/>
</dbReference>
<dbReference type="EMBL" id="VOSM01000004">
    <property type="protein sequence ID" value="TXD37288.1"/>
    <property type="molecule type" value="Genomic_DNA"/>
</dbReference>
<evidence type="ECO:0000256" key="6">
    <source>
        <dbReference type="HAMAP-Rule" id="MF_00347"/>
    </source>
</evidence>
<evidence type="ECO:0000259" key="11">
    <source>
        <dbReference type="Pfam" id="PF17941"/>
    </source>
</evidence>
<name>A0A5C6XGP6_9DELT</name>
<feature type="binding site" evidence="6">
    <location>
        <position position="51"/>
    </location>
    <ligand>
        <name>ATP</name>
        <dbReference type="ChEBI" id="CHEBI:30616"/>
    </ligand>
</feature>
<evidence type="ECO:0000313" key="12">
    <source>
        <dbReference type="EMBL" id="TXD37288.1"/>
    </source>
</evidence>
<dbReference type="CDD" id="cd09168">
    <property type="entry name" value="PLDc_PaPPK1_C2_like"/>
    <property type="match status" value="1"/>
</dbReference>
<evidence type="ECO:0000259" key="10">
    <source>
        <dbReference type="Pfam" id="PF13090"/>
    </source>
</evidence>
<evidence type="ECO:0000256" key="7">
    <source>
        <dbReference type="RuleBase" id="RU003800"/>
    </source>
</evidence>
<feature type="binding site" evidence="6">
    <location>
        <position position="474"/>
    </location>
    <ligand>
        <name>ATP</name>
        <dbReference type="ChEBI" id="CHEBI:30616"/>
    </ligand>
</feature>
<dbReference type="GO" id="GO:0046872">
    <property type="term" value="F:metal ion binding"/>
    <property type="evidence" value="ECO:0007669"/>
    <property type="project" value="UniProtKB-KW"/>
</dbReference>
<feature type="binding site" evidence="6">
    <location>
        <position position="381"/>
    </location>
    <ligand>
        <name>Mg(2+)</name>
        <dbReference type="ChEBI" id="CHEBI:18420"/>
    </ligand>
</feature>
<keyword evidence="13" id="KW-1185">Reference proteome</keyword>
<dbReference type="NCBIfam" id="NF003921">
    <property type="entry name" value="PRK05443.2-2"/>
    <property type="match status" value="1"/>
</dbReference>
<keyword evidence="6" id="KW-0460">Magnesium</keyword>
<dbReference type="InterPro" id="IPR024953">
    <property type="entry name" value="PP_kinase_middle"/>
</dbReference>
<feature type="domain" description="Polyphosphate kinase middle" evidence="8">
    <location>
        <begin position="128"/>
        <end position="309"/>
    </location>
</feature>
<dbReference type="InterPro" id="IPR036830">
    <property type="entry name" value="PP_kinase_middle_dom_sf"/>
</dbReference>
<evidence type="ECO:0000256" key="5">
    <source>
        <dbReference type="ARBA" id="ARBA00022840"/>
    </source>
</evidence>
<feature type="domain" description="Polyphosphate kinase C-terminal" evidence="10">
    <location>
        <begin position="509"/>
        <end position="679"/>
    </location>
</feature>
<dbReference type="InterPro" id="IPR036832">
    <property type="entry name" value="PPK_N_dom_sf"/>
</dbReference>
<dbReference type="AlphaFoldDB" id="A0A5C6XGP6"/>